<evidence type="ECO:0000313" key="2">
    <source>
        <dbReference type="WBParaSite" id="ES5_v2.g16888.t1"/>
    </source>
</evidence>
<dbReference type="WBParaSite" id="ES5_v2.g16888.t1">
    <property type="protein sequence ID" value="ES5_v2.g16888.t1"/>
    <property type="gene ID" value="ES5_v2.g16888"/>
</dbReference>
<protein>
    <submittedName>
        <fullName evidence="2">BTB domain-containing protein</fullName>
    </submittedName>
</protein>
<accession>A0AC34FHT0</accession>
<sequence length="394" mass="45480">MNSRIEFTIDLTLLPDQNEIFKKYGIEFRLSSRSDYQSVYFKISQLEGEFDVTKVTTSKREFDDVGSSFRCPSDFPLPCNATFHISKFVKFRKAPCYPNFVTIGYSLKIPDYRFKALKVNEFSEDSFALPSYEFLTFKYFIKKADEEYIEVLVKNIDKVELCGKKTDFKFIVTNPKDTVINLSVVFDSSAFHNSIQNPTLEESRPVSTLPMVSPPQSLVSEELEISEISISKPKLHEILSNPKYFDIIILSSDKIEIPTHRCILDKFSQNFGDLISESKELPVKISIDKFDAETIQASLDFLYDKFNSILGKEIQVLHFATDYGIEILKKACFLNFKKTINAENVCEYIEIAYKNDFNELKQQCKKIISTNKKDINLSKLKELPKDIIVDIFCD</sequence>
<reference evidence="2" key="1">
    <citation type="submission" date="2022-11" db="UniProtKB">
        <authorList>
            <consortium name="WormBaseParasite"/>
        </authorList>
    </citation>
    <scope>IDENTIFICATION</scope>
</reference>
<name>A0AC34FHT0_9BILA</name>
<proteinExistence type="predicted"/>
<organism evidence="1 2">
    <name type="scientific">Panagrolaimus sp. ES5</name>
    <dbReference type="NCBI Taxonomy" id="591445"/>
    <lineage>
        <taxon>Eukaryota</taxon>
        <taxon>Metazoa</taxon>
        <taxon>Ecdysozoa</taxon>
        <taxon>Nematoda</taxon>
        <taxon>Chromadorea</taxon>
        <taxon>Rhabditida</taxon>
        <taxon>Tylenchina</taxon>
        <taxon>Panagrolaimomorpha</taxon>
        <taxon>Panagrolaimoidea</taxon>
        <taxon>Panagrolaimidae</taxon>
        <taxon>Panagrolaimus</taxon>
    </lineage>
</organism>
<dbReference type="Proteomes" id="UP000887579">
    <property type="component" value="Unplaced"/>
</dbReference>
<evidence type="ECO:0000313" key="1">
    <source>
        <dbReference type="Proteomes" id="UP000887579"/>
    </source>
</evidence>